<gene>
    <name evidence="2" type="ORF">PR048_009270</name>
</gene>
<evidence type="ECO:0000313" key="2">
    <source>
        <dbReference type="EMBL" id="KAJ8889767.1"/>
    </source>
</evidence>
<evidence type="ECO:0000313" key="3">
    <source>
        <dbReference type="Proteomes" id="UP001159363"/>
    </source>
</evidence>
<sequence length="356" mass="40479">MPNRLPKVISPTGTRRVSKIVSVERCRYVTIICCIKATGYYLHPFLVFARKRMLPELVERAPPGTVGHCSDNGWSNGEIFLLFFKHFNRHVKPAIIKHTGKSYHHGLISTPHYPSSSIARRFIFRPLKAYYSQACDNFMVIHPVQAITDKNVSELLSIAYFKVATVGNAVNGFKECGIEPRDLLVFNEHDFTAAEITYHGLTAAPRGQRTETPNESPDGPEVEQNEESGHLGNYVFVKSKLCRNVFDFKPSLPKERPCAKKRESHSQCASVITSTTMKGMLVQKEAQKKLKLDSFKKKKKKKTKKSERPTSMMSAQTSKQSWPLVQCLACDEIYVHPTSEDSIECCKLHMWWHEDC</sequence>
<evidence type="ECO:0000256" key="1">
    <source>
        <dbReference type="SAM" id="MobiDB-lite"/>
    </source>
</evidence>
<feature type="region of interest" description="Disordered" evidence="1">
    <location>
        <begin position="294"/>
        <end position="317"/>
    </location>
</feature>
<comment type="caution">
    <text evidence="2">The sequence shown here is derived from an EMBL/GenBank/DDBJ whole genome shotgun (WGS) entry which is preliminary data.</text>
</comment>
<organism evidence="2 3">
    <name type="scientific">Dryococelus australis</name>
    <dbReference type="NCBI Taxonomy" id="614101"/>
    <lineage>
        <taxon>Eukaryota</taxon>
        <taxon>Metazoa</taxon>
        <taxon>Ecdysozoa</taxon>
        <taxon>Arthropoda</taxon>
        <taxon>Hexapoda</taxon>
        <taxon>Insecta</taxon>
        <taxon>Pterygota</taxon>
        <taxon>Neoptera</taxon>
        <taxon>Polyneoptera</taxon>
        <taxon>Phasmatodea</taxon>
        <taxon>Verophasmatodea</taxon>
        <taxon>Anareolatae</taxon>
        <taxon>Phasmatidae</taxon>
        <taxon>Eurycanthinae</taxon>
        <taxon>Dryococelus</taxon>
    </lineage>
</organism>
<feature type="region of interest" description="Disordered" evidence="1">
    <location>
        <begin position="202"/>
        <end position="227"/>
    </location>
</feature>
<reference evidence="2 3" key="1">
    <citation type="submission" date="2023-02" db="EMBL/GenBank/DDBJ databases">
        <title>LHISI_Scaffold_Assembly.</title>
        <authorList>
            <person name="Stuart O.P."/>
            <person name="Cleave R."/>
            <person name="Magrath M.J.L."/>
            <person name="Mikheyev A.S."/>
        </authorList>
    </citation>
    <scope>NUCLEOTIDE SEQUENCE [LARGE SCALE GENOMIC DNA]</scope>
    <source>
        <strain evidence="2">Daus_M_001</strain>
        <tissue evidence="2">Leg muscle</tissue>
    </source>
</reference>
<name>A0ABQ9HZE1_9NEOP</name>
<proteinExistence type="predicted"/>
<keyword evidence="3" id="KW-1185">Reference proteome</keyword>
<protein>
    <submittedName>
        <fullName evidence="2">Uncharacterized protein</fullName>
    </submittedName>
</protein>
<dbReference type="Proteomes" id="UP001159363">
    <property type="component" value="Chromosome 3"/>
</dbReference>
<accession>A0ABQ9HZE1</accession>
<feature type="compositionally biased region" description="Basic residues" evidence="1">
    <location>
        <begin position="296"/>
        <end position="305"/>
    </location>
</feature>
<dbReference type="EMBL" id="JARBHB010000003">
    <property type="protein sequence ID" value="KAJ8889767.1"/>
    <property type="molecule type" value="Genomic_DNA"/>
</dbReference>